<dbReference type="SUPFAM" id="SSF53822">
    <property type="entry name" value="Periplasmic binding protein-like I"/>
    <property type="match status" value="1"/>
</dbReference>
<dbReference type="PROSITE" id="PS51257">
    <property type="entry name" value="PROKAR_LIPOPROTEIN"/>
    <property type="match status" value="1"/>
</dbReference>
<comment type="caution">
    <text evidence="2">The sequence shown here is derived from an EMBL/GenBank/DDBJ whole genome shotgun (WGS) entry which is preliminary data.</text>
</comment>
<dbReference type="CDD" id="cd06325">
    <property type="entry name" value="PBP1_ABC_unchar_transporter"/>
    <property type="match status" value="1"/>
</dbReference>
<dbReference type="Pfam" id="PF04392">
    <property type="entry name" value="ABC_sub_bind"/>
    <property type="match status" value="1"/>
</dbReference>
<dbReference type="InterPro" id="IPR028082">
    <property type="entry name" value="Peripla_BP_I"/>
</dbReference>
<protein>
    <submittedName>
        <fullName evidence="2">ABC transporter substrate-binding protein</fullName>
    </submittedName>
</protein>
<dbReference type="PANTHER" id="PTHR35271:SF1">
    <property type="entry name" value="ABC TRANSPORTER, SUBSTRATE-BINDING LIPOPROTEIN"/>
    <property type="match status" value="1"/>
</dbReference>
<evidence type="ECO:0000256" key="1">
    <source>
        <dbReference type="SAM" id="SignalP"/>
    </source>
</evidence>
<name>A0ABV5KNJ0_9BACL</name>
<keyword evidence="3" id="KW-1185">Reference proteome</keyword>
<reference evidence="2 3" key="1">
    <citation type="submission" date="2024-09" db="EMBL/GenBank/DDBJ databases">
        <authorList>
            <person name="Sun Q."/>
            <person name="Mori K."/>
        </authorList>
    </citation>
    <scope>NUCLEOTIDE SEQUENCE [LARGE SCALE GENOMIC DNA]</scope>
    <source>
        <strain evidence="2 3">TISTR 2452</strain>
    </source>
</reference>
<evidence type="ECO:0000313" key="3">
    <source>
        <dbReference type="Proteomes" id="UP001589747"/>
    </source>
</evidence>
<dbReference type="Gene3D" id="3.40.50.2300">
    <property type="match status" value="2"/>
</dbReference>
<dbReference type="PANTHER" id="PTHR35271">
    <property type="entry name" value="ABC TRANSPORTER, SUBSTRATE-BINDING LIPOPROTEIN-RELATED"/>
    <property type="match status" value="1"/>
</dbReference>
<gene>
    <name evidence="2" type="ORF">ACFFSY_12740</name>
</gene>
<feature type="signal peptide" evidence="1">
    <location>
        <begin position="1"/>
        <end position="19"/>
    </location>
</feature>
<dbReference type="EMBL" id="JBHMDO010000022">
    <property type="protein sequence ID" value="MFB9326785.1"/>
    <property type="molecule type" value="Genomic_DNA"/>
</dbReference>
<keyword evidence="1" id="KW-0732">Signal</keyword>
<evidence type="ECO:0000313" key="2">
    <source>
        <dbReference type="EMBL" id="MFB9326785.1"/>
    </source>
</evidence>
<dbReference type="RefSeq" id="WP_377494951.1">
    <property type="nucleotide sequence ID" value="NZ_JBHMDO010000022.1"/>
</dbReference>
<sequence length="358" mass="37828">MLKKTTWFALVLSAVLLIAGCGSKNEGNGNNANANSGAGEQTENTAAGTNAADEKTYSIAISQIVEHPSLDATREGFLAALKDGGLIEGENLKVDYQNAQNDQTNNTTIAQKIASDKPDLALGIATPSAQALVKNIKDSPVLFAAVTDPVASKIVDNLDQPGGNVTGASDTNPEATTKLVGFIADNFPNVKKVGLIINEGETNAVIMAKKAEEEFGKKGIELVKAAVTNTSEVQQAAESLIGRVDAFYITLDNVVVTGADAILKIAKKEKLPFFSSDRDTVEKGAFATVGFKYYDHGYQVGQMAVDVLKNGKNPGEMKVMMQEKLDLIINAKVAADYGIELTDAMKSAVADQAENLIQ</sequence>
<accession>A0ABV5KNJ0</accession>
<dbReference type="Proteomes" id="UP001589747">
    <property type="component" value="Unassembled WGS sequence"/>
</dbReference>
<dbReference type="InterPro" id="IPR007487">
    <property type="entry name" value="ABC_transpt-TYRBP-like"/>
</dbReference>
<proteinExistence type="predicted"/>
<feature type="chain" id="PRO_5045376060" evidence="1">
    <location>
        <begin position="20"/>
        <end position="358"/>
    </location>
</feature>
<organism evidence="2 3">
    <name type="scientific">Paenibacillus aurantiacus</name>
    <dbReference type="NCBI Taxonomy" id="1936118"/>
    <lineage>
        <taxon>Bacteria</taxon>
        <taxon>Bacillati</taxon>
        <taxon>Bacillota</taxon>
        <taxon>Bacilli</taxon>
        <taxon>Bacillales</taxon>
        <taxon>Paenibacillaceae</taxon>
        <taxon>Paenibacillus</taxon>
    </lineage>
</organism>